<feature type="region of interest" description="Disordered" evidence="1">
    <location>
        <begin position="405"/>
        <end position="438"/>
    </location>
</feature>
<feature type="transmembrane region" description="Helical" evidence="2">
    <location>
        <begin position="348"/>
        <end position="371"/>
    </location>
</feature>
<feature type="compositionally biased region" description="Gly residues" evidence="1">
    <location>
        <begin position="417"/>
        <end position="438"/>
    </location>
</feature>
<evidence type="ECO:0000259" key="4">
    <source>
        <dbReference type="Pfam" id="PF04536"/>
    </source>
</evidence>
<evidence type="ECO:0000256" key="3">
    <source>
        <dbReference type="SAM" id="SignalP"/>
    </source>
</evidence>
<sequence length="438" mass="48087">MKKAYTALALAFLFALSLCTPAMAAMEYGVIYDETESLGSQELTMQGEQTLPQLSQALGLDLRVDVLTQNSYDGLGDAAAGIYEEYDYGYGEHKEGVTLTILLEAQDGDTYRMVDENDWCVYARLSDERGSGQELSGAVYDAVQPYMAARAWNGEDMTMSAVALTQAVDAMAETAEDYILTNCPPAGSGEDVGVEEPVQGSVTMQYVFDVADLLPYEKWEKLEARAEAISQKQDCGVYFALVDDYTEYGNGSVFEVTYQLYHGSELGMGSGRDGIIVLLSMAERDYAMFVYGEYAEYAFDEYGQEKLEEQFLGDFGENDWYGGISNYLDACEEYLTKADAGKPVRRPYWIWFVISAGCSCLAAGTVCLWLLRKMKSVHQKAEADAYLTAGGLHLTKQYDQYTHTTETRTKIQKESSGGSGGSTYSESGGGGSGRSGKF</sequence>
<keyword evidence="3" id="KW-0732">Signal</keyword>
<proteinExistence type="predicted"/>
<evidence type="ECO:0000313" key="5">
    <source>
        <dbReference type="EMBL" id="PVY59734.1"/>
    </source>
</evidence>
<feature type="domain" description="TPM" evidence="4">
    <location>
        <begin position="207"/>
        <end position="333"/>
    </location>
</feature>
<evidence type="ECO:0000313" key="6">
    <source>
        <dbReference type="Proteomes" id="UP000245778"/>
    </source>
</evidence>
<organism evidence="5 6">
    <name type="scientific">Intestinimonas butyriciproducens</name>
    <dbReference type="NCBI Taxonomy" id="1297617"/>
    <lineage>
        <taxon>Bacteria</taxon>
        <taxon>Bacillati</taxon>
        <taxon>Bacillota</taxon>
        <taxon>Clostridia</taxon>
        <taxon>Eubacteriales</taxon>
        <taxon>Intestinimonas</taxon>
    </lineage>
</organism>
<keyword evidence="2" id="KW-0812">Transmembrane</keyword>
<dbReference type="Pfam" id="PF04536">
    <property type="entry name" value="TPM_phosphatase"/>
    <property type="match status" value="1"/>
</dbReference>
<keyword evidence="2" id="KW-0472">Membrane</keyword>
<keyword evidence="2" id="KW-1133">Transmembrane helix</keyword>
<feature type="chain" id="PRO_5015582844" evidence="3">
    <location>
        <begin position="25"/>
        <end position="438"/>
    </location>
</feature>
<dbReference type="Gene3D" id="3.10.310.50">
    <property type="match status" value="1"/>
</dbReference>
<accession>A0A2U1CFQ6</accession>
<evidence type="ECO:0000256" key="1">
    <source>
        <dbReference type="SAM" id="MobiDB-lite"/>
    </source>
</evidence>
<dbReference type="AlphaFoldDB" id="A0A2U1CFQ6"/>
<dbReference type="GeneID" id="93228019"/>
<dbReference type="RefSeq" id="WP_116721483.1">
    <property type="nucleotide sequence ID" value="NZ_CP011524.1"/>
</dbReference>
<dbReference type="OrthoDB" id="9806054at2"/>
<dbReference type="EMBL" id="QEKK01000001">
    <property type="protein sequence ID" value="PVY59734.1"/>
    <property type="molecule type" value="Genomic_DNA"/>
</dbReference>
<protein>
    <submittedName>
        <fullName evidence="5">Putative membrane protein YgcG</fullName>
    </submittedName>
</protein>
<dbReference type="InterPro" id="IPR007621">
    <property type="entry name" value="TPM_dom"/>
</dbReference>
<dbReference type="Proteomes" id="UP000245778">
    <property type="component" value="Unassembled WGS sequence"/>
</dbReference>
<name>A0A2U1CFQ6_9FIRM</name>
<reference evidence="5 6" key="1">
    <citation type="submission" date="2018-04" db="EMBL/GenBank/DDBJ databases">
        <title>Genomic Encyclopedia of Type Strains, Phase IV (KMG-IV): sequencing the most valuable type-strain genomes for metagenomic binning, comparative biology and taxonomic classification.</title>
        <authorList>
            <person name="Goeker M."/>
        </authorList>
    </citation>
    <scope>NUCLEOTIDE SEQUENCE [LARGE SCALE GENOMIC DNA]</scope>
    <source>
        <strain evidence="5 6">DSM 26588</strain>
    </source>
</reference>
<gene>
    <name evidence="5" type="ORF">C7373_101248</name>
</gene>
<evidence type="ECO:0000256" key="2">
    <source>
        <dbReference type="SAM" id="Phobius"/>
    </source>
</evidence>
<comment type="caution">
    <text evidence="5">The sequence shown here is derived from an EMBL/GenBank/DDBJ whole genome shotgun (WGS) entry which is preliminary data.</text>
</comment>
<feature type="signal peptide" evidence="3">
    <location>
        <begin position="1"/>
        <end position="24"/>
    </location>
</feature>